<dbReference type="Proteomes" id="UP000304912">
    <property type="component" value="Chromosome"/>
</dbReference>
<dbReference type="GO" id="GO:0015627">
    <property type="term" value="C:type II protein secretion system complex"/>
    <property type="evidence" value="ECO:0007669"/>
    <property type="project" value="InterPro"/>
</dbReference>
<keyword evidence="13" id="KW-1185">Reference proteome</keyword>
<keyword evidence="5" id="KW-1003">Cell membrane</keyword>
<comment type="subcellular location">
    <subcellularLocation>
        <location evidence="1">Cell inner membrane</location>
    </subcellularLocation>
</comment>
<evidence type="ECO:0000256" key="10">
    <source>
        <dbReference type="ARBA" id="ARBA00030772"/>
    </source>
</evidence>
<evidence type="ECO:0000256" key="11">
    <source>
        <dbReference type="SAM" id="Phobius"/>
    </source>
</evidence>
<dbReference type="RefSeq" id="WP_139757724.1">
    <property type="nucleotide sequence ID" value="NZ_CP039852.1"/>
</dbReference>
<keyword evidence="11" id="KW-1133">Transmembrane helix</keyword>
<keyword evidence="6" id="KW-0997">Cell inner membrane</keyword>
<evidence type="ECO:0000256" key="9">
    <source>
        <dbReference type="ARBA" id="ARBA00023136"/>
    </source>
</evidence>
<evidence type="ECO:0000313" key="13">
    <source>
        <dbReference type="Proteomes" id="UP000304912"/>
    </source>
</evidence>
<dbReference type="GO" id="GO:0015628">
    <property type="term" value="P:protein secretion by the type II secretion system"/>
    <property type="evidence" value="ECO:0007669"/>
    <property type="project" value="InterPro"/>
</dbReference>
<keyword evidence="9 11" id="KW-0472">Membrane</keyword>
<evidence type="ECO:0000256" key="6">
    <source>
        <dbReference type="ARBA" id="ARBA00022519"/>
    </source>
</evidence>
<keyword evidence="4" id="KW-0813">Transport</keyword>
<evidence type="ECO:0000256" key="3">
    <source>
        <dbReference type="ARBA" id="ARBA00021563"/>
    </source>
</evidence>
<proteinExistence type="inferred from homology"/>
<evidence type="ECO:0000256" key="1">
    <source>
        <dbReference type="ARBA" id="ARBA00004533"/>
    </source>
</evidence>
<sequence>MKAKIGWIIGGILVFLFFLIAYIPASQVTTRVSLPENVSLYGVSGTVWEGKAEQVIVDGLPVNNVRWDVHPLWLLIGDLHVSLKGGNIRSADAISFSGPLTTGLFSTDRISVSNFSAYVPVDRVLAQVSLPLPVNASGRFKLTIQTLDYDGQCNELNGQGSWLNAAVAGTQGPIDFGSYDAALTCTDGKFIVNVEEPNKLGLSMQAQADAQFNDISVQGRFKPDADLPKEVHQAARFFGQPNSNGYTQFKL</sequence>
<accession>A0A5B7YH99</accession>
<evidence type="ECO:0000256" key="2">
    <source>
        <dbReference type="ARBA" id="ARBA00007208"/>
    </source>
</evidence>
<keyword evidence="8" id="KW-0653">Protein transport</keyword>
<evidence type="ECO:0000256" key="5">
    <source>
        <dbReference type="ARBA" id="ARBA00022475"/>
    </source>
</evidence>
<dbReference type="OrthoDB" id="6118198at2"/>
<reference evidence="12 13" key="1">
    <citation type="submission" date="2019-04" db="EMBL/GenBank/DDBJ databases">
        <title>Salinimonas iocasae sp. nov., a halophilic bacterium isolated from the outer tube casing of tubeworms in Okinawa Trough.</title>
        <authorList>
            <person name="Zhang H."/>
            <person name="Wang H."/>
            <person name="Li C."/>
        </authorList>
    </citation>
    <scope>NUCLEOTIDE SEQUENCE [LARGE SCALE GENOMIC DNA]</scope>
    <source>
        <strain evidence="12 13">KX18D6</strain>
    </source>
</reference>
<evidence type="ECO:0000256" key="8">
    <source>
        <dbReference type="ARBA" id="ARBA00022927"/>
    </source>
</evidence>
<keyword evidence="7 11" id="KW-0812">Transmembrane</keyword>
<dbReference type="KEGG" id="salk:FBQ74_16595"/>
<feature type="transmembrane region" description="Helical" evidence="11">
    <location>
        <begin position="7"/>
        <end position="25"/>
    </location>
</feature>
<dbReference type="Pfam" id="PF01203">
    <property type="entry name" value="T2SSN"/>
    <property type="match status" value="1"/>
</dbReference>
<dbReference type="EMBL" id="CP039852">
    <property type="protein sequence ID" value="QCZ94994.1"/>
    <property type="molecule type" value="Genomic_DNA"/>
</dbReference>
<organism evidence="12 13">
    <name type="scientific">Salinimonas iocasae</name>
    <dbReference type="NCBI Taxonomy" id="2572577"/>
    <lineage>
        <taxon>Bacteria</taxon>
        <taxon>Pseudomonadati</taxon>
        <taxon>Pseudomonadota</taxon>
        <taxon>Gammaproteobacteria</taxon>
        <taxon>Alteromonadales</taxon>
        <taxon>Alteromonadaceae</taxon>
        <taxon>Alteromonas/Salinimonas group</taxon>
        <taxon>Salinimonas</taxon>
    </lineage>
</organism>
<protein>
    <recommendedName>
        <fullName evidence="3">Type II secretion system protein N</fullName>
    </recommendedName>
    <alternativeName>
        <fullName evidence="10">General secretion pathway protein N</fullName>
    </alternativeName>
</protein>
<name>A0A5B7YH99_9ALTE</name>
<evidence type="ECO:0000313" key="12">
    <source>
        <dbReference type="EMBL" id="QCZ94994.1"/>
    </source>
</evidence>
<evidence type="ECO:0000256" key="4">
    <source>
        <dbReference type="ARBA" id="ARBA00022448"/>
    </source>
</evidence>
<dbReference type="InterPro" id="IPR022792">
    <property type="entry name" value="T2SS_protein-GspN"/>
</dbReference>
<dbReference type="AlphaFoldDB" id="A0A5B7YH99"/>
<comment type="similarity">
    <text evidence="2">Belongs to the GSP N family.</text>
</comment>
<evidence type="ECO:0000256" key="7">
    <source>
        <dbReference type="ARBA" id="ARBA00022692"/>
    </source>
</evidence>
<dbReference type="GO" id="GO:0005886">
    <property type="term" value="C:plasma membrane"/>
    <property type="evidence" value="ECO:0007669"/>
    <property type="project" value="UniProtKB-SubCell"/>
</dbReference>
<gene>
    <name evidence="12" type="ORF">FBQ74_16595</name>
</gene>